<feature type="domain" description="EamA" evidence="7">
    <location>
        <begin position="150"/>
        <end position="280"/>
    </location>
</feature>
<evidence type="ECO:0000259" key="7">
    <source>
        <dbReference type="Pfam" id="PF00892"/>
    </source>
</evidence>
<feature type="transmembrane region" description="Helical" evidence="6">
    <location>
        <begin position="209"/>
        <end position="231"/>
    </location>
</feature>
<organism evidence="8 9">
    <name type="scientific">Dyella choica</name>
    <dbReference type="NCBI Taxonomy" id="1927959"/>
    <lineage>
        <taxon>Bacteria</taxon>
        <taxon>Pseudomonadati</taxon>
        <taxon>Pseudomonadota</taxon>
        <taxon>Gammaproteobacteria</taxon>
        <taxon>Lysobacterales</taxon>
        <taxon>Rhodanobacteraceae</taxon>
        <taxon>Dyella</taxon>
    </lineage>
</organism>
<dbReference type="Proteomes" id="UP000274358">
    <property type="component" value="Unassembled WGS sequence"/>
</dbReference>
<gene>
    <name evidence="8" type="ORF">EKH80_12230</name>
</gene>
<feature type="transmembrane region" description="Helical" evidence="6">
    <location>
        <begin position="116"/>
        <end position="135"/>
    </location>
</feature>
<dbReference type="InterPro" id="IPR000620">
    <property type="entry name" value="EamA_dom"/>
</dbReference>
<feature type="transmembrane region" description="Helical" evidence="6">
    <location>
        <begin position="238"/>
        <end position="257"/>
    </location>
</feature>
<feature type="transmembrane region" description="Helical" evidence="6">
    <location>
        <begin position="29"/>
        <end position="47"/>
    </location>
</feature>
<dbReference type="GO" id="GO:0016020">
    <property type="term" value="C:membrane"/>
    <property type="evidence" value="ECO:0007669"/>
    <property type="project" value="UniProtKB-SubCell"/>
</dbReference>
<dbReference type="PANTHER" id="PTHR32322:SF2">
    <property type="entry name" value="EAMA DOMAIN-CONTAINING PROTEIN"/>
    <property type="match status" value="1"/>
</dbReference>
<dbReference type="PANTHER" id="PTHR32322">
    <property type="entry name" value="INNER MEMBRANE TRANSPORTER"/>
    <property type="match status" value="1"/>
</dbReference>
<keyword evidence="3 6" id="KW-0812">Transmembrane</keyword>
<dbReference type="InterPro" id="IPR037185">
    <property type="entry name" value="EmrE-like"/>
</dbReference>
<feature type="transmembrane region" description="Helical" evidence="6">
    <location>
        <begin position="179"/>
        <end position="197"/>
    </location>
</feature>
<evidence type="ECO:0000256" key="5">
    <source>
        <dbReference type="ARBA" id="ARBA00023136"/>
    </source>
</evidence>
<feature type="transmembrane region" description="Helical" evidence="6">
    <location>
        <begin position="147"/>
        <end position="167"/>
    </location>
</feature>
<sequence length="291" mass="30955">MLLGLGLIWGGQFLFNAQAVKDFPPITVTAIRVLLGALTLSLASCFVPEGSGRRGKRSWSVAIVLGLIALFEAVLPLFFVTWGQQHVASSITAVVVGGVPIITLLFSLFMGGRHNFTVYSGLSVLVGFLGIVVLVAPSGGGMNNQSLVYELAIFMGAICFAIGLNLWERVPHDEPIRSTRDMLWMASVPLTVAALVLDKPWSLHWSLEGVLSLILLGTLGSGAAYLMYVSLVHRNGPVFTSLSNFIVPMVGVVLGVAVRGEAFGARQGWALALIVAALAINEMRGLIKVKA</sequence>
<evidence type="ECO:0000256" key="1">
    <source>
        <dbReference type="ARBA" id="ARBA00004141"/>
    </source>
</evidence>
<feature type="transmembrane region" description="Helical" evidence="6">
    <location>
        <begin position="59"/>
        <end position="82"/>
    </location>
</feature>
<keyword evidence="4 6" id="KW-1133">Transmembrane helix</keyword>
<reference evidence="8 9" key="1">
    <citation type="submission" date="2018-12" db="EMBL/GenBank/DDBJ databases">
        <title>Dyella dinghuensis sp. nov. DHOA06 and Dyella choica sp. nov. 4M-K27, isolated from forest soil.</title>
        <authorList>
            <person name="Qiu L.-H."/>
            <person name="Gao Z.-H."/>
        </authorList>
    </citation>
    <scope>NUCLEOTIDE SEQUENCE [LARGE SCALE GENOMIC DNA]</scope>
    <source>
        <strain evidence="8 9">4M-K27</strain>
    </source>
</reference>
<dbReference type="OrthoDB" id="7158585at2"/>
<dbReference type="InterPro" id="IPR050638">
    <property type="entry name" value="AA-Vitamin_Transporters"/>
</dbReference>
<evidence type="ECO:0000256" key="6">
    <source>
        <dbReference type="SAM" id="Phobius"/>
    </source>
</evidence>
<evidence type="ECO:0000313" key="8">
    <source>
        <dbReference type="EMBL" id="RUL74981.1"/>
    </source>
</evidence>
<evidence type="ECO:0000256" key="3">
    <source>
        <dbReference type="ARBA" id="ARBA00022692"/>
    </source>
</evidence>
<comment type="subcellular location">
    <subcellularLocation>
        <location evidence="1">Membrane</location>
        <topology evidence="1">Multi-pass membrane protein</topology>
    </subcellularLocation>
</comment>
<dbReference type="SUPFAM" id="SSF103481">
    <property type="entry name" value="Multidrug resistance efflux transporter EmrE"/>
    <property type="match status" value="2"/>
</dbReference>
<comment type="similarity">
    <text evidence="2">Belongs to the EamA transporter family.</text>
</comment>
<protein>
    <submittedName>
        <fullName evidence="8">EamA family transporter</fullName>
    </submittedName>
</protein>
<evidence type="ECO:0000313" key="9">
    <source>
        <dbReference type="Proteomes" id="UP000274358"/>
    </source>
</evidence>
<dbReference type="AlphaFoldDB" id="A0A432M616"/>
<proteinExistence type="inferred from homology"/>
<feature type="domain" description="EamA" evidence="7">
    <location>
        <begin position="2"/>
        <end position="135"/>
    </location>
</feature>
<feature type="transmembrane region" description="Helical" evidence="6">
    <location>
        <begin position="269"/>
        <end position="287"/>
    </location>
</feature>
<accession>A0A432M616</accession>
<keyword evidence="5 6" id="KW-0472">Membrane</keyword>
<comment type="caution">
    <text evidence="8">The sequence shown here is derived from an EMBL/GenBank/DDBJ whole genome shotgun (WGS) entry which is preliminary data.</text>
</comment>
<evidence type="ECO:0000256" key="4">
    <source>
        <dbReference type="ARBA" id="ARBA00022989"/>
    </source>
</evidence>
<evidence type="ECO:0000256" key="2">
    <source>
        <dbReference type="ARBA" id="ARBA00007362"/>
    </source>
</evidence>
<name>A0A432M616_9GAMM</name>
<dbReference type="EMBL" id="RYYV01000008">
    <property type="protein sequence ID" value="RUL74981.1"/>
    <property type="molecule type" value="Genomic_DNA"/>
</dbReference>
<dbReference type="Pfam" id="PF00892">
    <property type="entry name" value="EamA"/>
    <property type="match status" value="2"/>
</dbReference>
<feature type="transmembrane region" description="Helical" evidence="6">
    <location>
        <begin position="88"/>
        <end position="109"/>
    </location>
</feature>
<keyword evidence="9" id="KW-1185">Reference proteome</keyword>